<proteinExistence type="predicted"/>
<feature type="region of interest" description="Disordered" evidence="1">
    <location>
        <begin position="373"/>
        <end position="405"/>
    </location>
</feature>
<dbReference type="SUPFAM" id="SSF53474">
    <property type="entry name" value="alpha/beta-Hydrolases"/>
    <property type="match status" value="1"/>
</dbReference>
<accession>A0A1X6ZUW1</accession>
<dbReference type="Proteomes" id="UP000193963">
    <property type="component" value="Unassembled WGS sequence"/>
</dbReference>
<dbReference type="EMBL" id="FWFN01000006">
    <property type="protein sequence ID" value="SLN61749.1"/>
    <property type="molecule type" value="Genomic_DNA"/>
</dbReference>
<evidence type="ECO:0000259" key="2">
    <source>
        <dbReference type="Pfam" id="PF09994"/>
    </source>
</evidence>
<protein>
    <recommendedName>
        <fullName evidence="2">T6SS Phospholipase effector Tle1-like catalytic domain-containing protein</fullName>
    </recommendedName>
</protein>
<feature type="domain" description="T6SS Phospholipase effector Tle1-like catalytic" evidence="2">
    <location>
        <begin position="3"/>
        <end position="285"/>
    </location>
</feature>
<dbReference type="Pfam" id="PF09994">
    <property type="entry name" value="T6SS_Tle1-like_cat"/>
    <property type="match status" value="1"/>
</dbReference>
<evidence type="ECO:0000256" key="1">
    <source>
        <dbReference type="SAM" id="MobiDB-lite"/>
    </source>
</evidence>
<dbReference type="InterPro" id="IPR018712">
    <property type="entry name" value="Tle1-like_cat"/>
</dbReference>
<organism evidence="3 4">
    <name type="scientific">Pseudooceanicola marinus</name>
    <dbReference type="NCBI Taxonomy" id="396013"/>
    <lineage>
        <taxon>Bacteria</taxon>
        <taxon>Pseudomonadati</taxon>
        <taxon>Pseudomonadota</taxon>
        <taxon>Alphaproteobacteria</taxon>
        <taxon>Rhodobacterales</taxon>
        <taxon>Paracoccaceae</taxon>
        <taxon>Pseudooceanicola</taxon>
    </lineage>
</organism>
<keyword evidence="4" id="KW-1185">Reference proteome</keyword>
<name>A0A1X6ZUW1_9RHOB</name>
<dbReference type="OrthoDB" id="4378831at2"/>
<reference evidence="3 4" key="1">
    <citation type="submission" date="2017-03" db="EMBL/GenBank/DDBJ databases">
        <authorList>
            <person name="Afonso C.L."/>
            <person name="Miller P.J."/>
            <person name="Scott M.A."/>
            <person name="Spackman E."/>
            <person name="Goraichik I."/>
            <person name="Dimitrov K.M."/>
            <person name="Suarez D.L."/>
            <person name="Swayne D.E."/>
        </authorList>
    </citation>
    <scope>NUCLEOTIDE SEQUENCE [LARGE SCALE GENOMIC DNA]</scope>
    <source>
        <strain evidence="3 4">CECT 7751</strain>
    </source>
</reference>
<dbReference type="AlphaFoldDB" id="A0A1X6ZUW1"/>
<dbReference type="PANTHER" id="PTHR33840">
    <property type="match status" value="1"/>
</dbReference>
<evidence type="ECO:0000313" key="3">
    <source>
        <dbReference type="EMBL" id="SLN61749.1"/>
    </source>
</evidence>
<gene>
    <name evidence="3" type="ORF">PSM7751_03117</name>
</gene>
<evidence type="ECO:0000313" key="4">
    <source>
        <dbReference type="Proteomes" id="UP000193963"/>
    </source>
</evidence>
<dbReference type="PANTHER" id="PTHR33840:SF1">
    <property type="entry name" value="TLE1 PHOSPHOLIPASE DOMAIN-CONTAINING PROTEIN"/>
    <property type="match status" value="1"/>
</dbReference>
<sequence>MAKDIVILLDGTSNEIGRKRTNVLRLYGCLKSDEAQLVYYDPGVGTLEAQNAWSRLRRRTAEIWGMATGSGMDRNVKEAYRFLCANYEHGEGGEDADRIWLMGFSRGAYTARVLAGFLHAFGVLRPEQMNLLDYAYRAYKGIGEGAGAREDADAEAAFAEIRLHDRALRPQKVAVAGLALMDTVASVIEWGRRGIRLKHHAYTANNPSVRFLRHAVAIDERRSMYRAALWGPDREVRKPFAKPGSGEPQDAKEVWFAGVHGDVGGGYEEARSQLGKIPLAWLIEETQAAGLRYKTRSVNRLVLGATEGDKYVAPDPTADQNVSLTWGWWPLELWPSLDRGAPGRRFLGLNWPLGAYRHIPEGATIHPSVATRLQARPDYRPPNLAGHLPQPADEDDRDTNAKRAE</sequence>
<dbReference type="InterPro" id="IPR029058">
    <property type="entry name" value="AB_hydrolase_fold"/>
</dbReference>
<dbReference type="RefSeq" id="WP_085889139.1">
    <property type="nucleotide sequence ID" value="NZ_FWFN01000006.1"/>
</dbReference>